<keyword evidence="1" id="KW-1133">Transmembrane helix</keyword>
<organism evidence="2 3">
    <name type="scientific">Stutzerimonas stutzeri</name>
    <name type="common">Pseudomonas stutzeri</name>
    <dbReference type="NCBI Taxonomy" id="316"/>
    <lineage>
        <taxon>Bacteria</taxon>
        <taxon>Pseudomonadati</taxon>
        <taxon>Pseudomonadota</taxon>
        <taxon>Gammaproteobacteria</taxon>
        <taxon>Pseudomonadales</taxon>
        <taxon>Pseudomonadaceae</taxon>
        <taxon>Stutzerimonas</taxon>
    </lineage>
</organism>
<dbReference type="AlphaFoldDB" id="A0A0D9ARG0"/>
<feature type="transmembrane region" description="Helical" evidence="1">
    <location>
        <begin position="36"/>
        <end position="56"/>
    </location>
</feature>
<feature type="transmembrane region" description="Helical" evidence="1">
    <location>
        <begin position="12"/>
        <end position="30"/>
    </location>
</feature>
<gene>
    <name evidence="2" type="ORF">UF78_04440</name>
</gene>
<evidence type="ECO:0000313" key="3">
    <source>
        <dbReference type="Proteomes" id="UP000032487"/>
    </source>
</evidence>
<dbReference type="RefSeq" id="WP_045160827.1">
    <property type="nucleotide sequence ID" value="NZ_JYHV01000011.1"/>
</dbReference>
<dbReference type="PATRIC" id="fig|316.101.peg.472"/>
<evidence type="ECO:0000313" key="2">
    <source>
        <dbReference type="EMBL" id="KJH83317.1"/>
    </source>
</evidence>
<dbReference type="Proteomes" id="UP000032487">
    <property type="component" value="Unassembled WGS sequence"/>
</dbReference>
<evidence type="ECO:0000256" key="1">
    <source>
        <dbReference type="SAM" id="Phobius"/>
    </source>
</evidence>
<keyword evidence="1" id="KW-0472">Membrane</keyword>
<comment type="caution">
    <text evidence="2">The sequence shown here is derived from an EMBL/GenBank/DDBJ whole genome shotgun (WGS) entry which is preliminary data.</text>
</comment>
<proteinExistence type="predicted"/>
<reference evidence="2 3" key="1">
    <citation type="submission" date="2015-02" db="EMBL/GenBank/DDBJ databases">
        <title>Draft genome sequence of Pseudomonas stutzeri NT0128 isolated from wheat (Triticum turgidum) rhizosphere.</title>
        <authorList>
            <person name="Tovi N."/>
            <person name="Frenk S."/>
            <person name="Hadar Y."/>
            <person name="Minz D."/>
        </authorList>
    </citation>
    <scope>NUCLEOTIDE SEQUENCE [LARGE SCALE GENOMIC DNA]</scope>
    <source>
        <strain evidence="2 3">NT0128</strain>
    </source>
</reference>
<dbReference type="EMBL" id="JYHV01000011">
    <property type="protein sequence ID" value="KJH83317.1"/>
    <property type="molecule type" value="Genomic_DNA"/>
</dbReference>
<protein>
    <submittedName>
        <fullName evidence="2">Uncharacterized protein</fullName>
    </submittedName>
</protein>
<dbReference type="OrthoDB" id="9962313at2"/>
<name>A0A0D9ARG0_STUST</name>
<sequence length="140" mass="15310">MKKEFWATSKSAKIMQIAGWVFILVLPVYGVTKVGLGMPALMFIAVVSGLPGVYFLHASRKLKTEAIILLTDSDITIRTPLNKTVTVPFSEICTIKEDMNQGVVLKGSGRFKVTRIPAKMLSSSDRADLIYCLNSSVSPT</sequence>
<accession>A0A0D9ARG0</accession>
<keyword evidence="1" id="KW-0812">Transmembrane</keyword>